<dbReference type="STRING" id="130081.M2W0T8"/>
<dbReference type="NCBIfam" id="TIGR01759">
    <property type="entry name" value="MalateDH-SF1"/>
    <property type="match status" value="1"/>
</dbReference>
<feature type="binding site" evidence="7">
    <location>
        <begin position="129"/>
        <end position="131"/>
    </location>
    <ligand>
        <name>NAD(+)</name>
        <dbReference type="ChEBI" id="CHEBI:57540"/>
    </ligand>
</feature>
<dbReference type="FunFam" id="3.40.50.720:FF:000010">
    <property type="entry name" value="Malate dehydrogenase"/>
    <property type="match status" value="1"/>
</dbReference>
<evidence type="ECO:0000256" key="1">
    <source>
        <dbReference type="ARBA" id="ARBA00009613"/>
    </source>
</evidence>
<comment type="similarity">
    <text evidence="1">Belongs to the LDH/MDH superfamily. MDH type 2 family.</text>
</comment>
<proteinExistence type="inferred from homology"/>
<dbReference type="Gene3D" id="3.40.50.720">
    <property type="entry name" value="NAD(P)-binding Rossmann-like Domain"/>
    <property type="match status" value="1"/>
</dbReference>
<dbReference type="EMBL" id="KB454511">
    <property type="protein sequence ID" value="EME29226.1"/>
    <property type="molecule type" value="Genomic_DNA"/>
</dbReference>
<dbReference type="PANTHER" id="PTHR23382">
    <property type="entry name" value="MALATE DEHYDROGENASE"/>
    <property type="match status" value="1"/>
</dbReference>
<dbReference type="RefSeq" id="XP_005705746.1">
    <property type="nucleotide sequence ID" value="XM_005705689.1"/>
</dbReference>
<name>M2W0T8_GALSU</name>
<dbReference type="eggNOG" id="KOG1496">
    <property type="taxonomic scope" value="Eukaryota"/>
</dbReference>
<dbReference type="GeneID" id="17088057"/>
<dbReference type="Pfam" id="PF00056">
    <property type="entry name" value="Ldh_1_N"/>
    <property type="match status" value="1"/>
</dbReference>
<feature type="active site" description="Proton acceptor" evidence="5">
    <location>
        <position position="187"/>
    </location>
</feature>
<gene>
    <name evidence="11" type="ORF">Gasu_34250</name>
</gene>
<sequence length="331" mass="36735">MDMPMRVTVTGAAGQIAYCLLPFLARGDVFGTDQPIELVLLDIEEAQTSLRGVVMELEDGAYPLVSVIHCTSNVSEAFVDCDVAVLLGAFPRKLGMERRDLLLQNAAIFKEQGEAIHKYAKRSVRVLVVGNPANTNAAVLAHFASAIDKKQITALSRLDQNRATSFIANELKVSPSVVKNVFVWGNHSNTQYPDLFHAVTNRGPLPDWLRDENFLREKFIPIIQERGAAVIKARKLSSAMSAANAVADHLRDWFAGTQDVVNMVVCSDGSYGIRKGIFFSFPCYCYGNGTFEIVPHFPWDAFGDPYIQRTKQELYKEWDQAFATLLPKSSL</sequence>
<evidence type="ECO:0000256" key="3">
    <source>
        <dbReference type="ARBA" id="ARBA00023002"/>
    </source>
</evidence>
<feature type="binding site" evidence="6">
    <location>
        <position position="92"/>
    </location>
    <ligand>
        <name>substrate</name>
    </ligand>
</feature>
<dbReference type="InterPro" id="IPR010945">
    <property type="entry name" value="Malate_DH_type2"/>
</dbReference>
<evidence type="ECO:0000313" key="11">
    <source>
        <dbReference type="EMBL" id="EME29226.1"/>
    </source>
</evidence>
<evidence type="ECO:0000313" key="12">
    <source>
        <dbReference type="Proteomes" id="UP000030680"/>
    </source>
</evidence>
<dbReference type="OrthoDB" id="4069699at2759"/>
<feature type="binding site" evidence="7">
    <location>
        <position position="105"/>
    </location>
    <ligand>
        <name>NAD(+)</name>
        <dbReference type="ChEBI" id="CHEBI:57540"/>
    </ligand>
</feature>
<feature type="binding site" evidence="6">
    <location>
        <position position="98"/>
    </location>
    <ligand>
        <name>substrate</name>
    </ligand>
</feature>
<keyword evidence="3 8" id="KW-0560">Oxidoreductase</keyword>
<evidence type="ECO:0000256" key="2">
    <source>
        <dbReference type="ARBA" id="ARBA00012995"/>
    </source>
</evidence>
<dbReference type="KEGG" id="gsl:Gasu_34250"/>
<dbReference type="AlphaFoldDB" id="M2W0T8"/>
<dbReference type="NCBIfam" id="NF003916">
    <property type="entry name" value="PRK05442.1"/>
    <property type="match status" value="1"/>
</dbReference>
<dbReference type="SUPFAM" id="SSF56327">
    <property type="entry name" value="LDH C-terminal domain-like"/>
    <property type="match status" value="1"/>
</dbReference>
<dbReference type="InterPro" id="IPR022383">
    <property type="entry name" value="Lactate/malate_DH_C"/>
</dbReference>
<evidence type="ECO:0000256" key="7">
    <source>
        <dbReference type="PIRSR" id="PIRSR000102-3"/>
    </source>
</evidence>
<dbReference type="Proteomes" id="UP000030680">
    <property type="component" value="Unassembled WGS sequence"/>
</dbReference>
<dbReference type="EC" id="1.1.1.37" evidence="2"/>
<evidence type="ECO:0000259" key="9">
    <source>
        <dbReference type="Pfam" id="PF00056"/>
    </source>
</evidence>
<dbReference type="Gene3D" id="3.90.110.10">
    <property type="entry name" value="Lactate dehydrogenase/glycoside hydrolase, family 4, C-terminal"/>
    <property type="match status" value="1"/>
</dbReference>
<keyword evidence="12" id="KW-1185">Reference proteome</keyword>
<dbReference type="GO" id="GO:0030060">
    <property type="term" value="F:L-malate dehydrogenase (NAD+) activity"/>
    <property type="evidence" value="ECO:0007669"/>
    <property type="project" value="UniProtKB-EC"/>
</dbReference>
<dbReference type="GO" id="GO:0006108">
    <property type="term" value="P:malate metabolic process"/>
    <property type="evidence" value="ECO:0007669"/>
    <property type="project" value="InterPro"/>
</dbReference>
<evidence type="ECO:0000259" key="10">
    <source>
        <dbReference type="Pfam" id="PF02866"/>
    </source>
</evidence>
<dbReference type="PIRSF" id="PIRSF000102">
    <property type="entry name" value="Lac_mal_DH"/>
    <property type="match status" value="1"/>
</dbReference>
<organism evidence="11 12">
    <name type="scientific">Galdieria sulphuraria</name>
    <name type="common">Red alga</name>
    <dbReference type="NCBI Taxonomy" id="130081"/>
    <lineage>
        <taxon>Eukaryota</taxon>
        <taxon>Rhodophyta</taxon>
        <taxon>Bangiophyceae</taxon>
        <taxon>Galdieriales</taxon>
        <taxon>Galdieriaceae</taxon>
        <taxon>Galdieria</taxon>
    </lineage>
</organism>
<dbReference type="Gramene" id="EME29226">
    <property type="protein sequence ID" value="EME29226"/>
    <property type="gene ID" value="Gasu_34250"/>
</dbReference>
<dbReference type="Pfam" id="PF02866">
    <property type="entry name" value="Ldh_1_C"/>
    <property type="match status" value="1"/>
</dbReference>
<dbReference type="InterPro" id="IPR036291">
    <property type="entry name" value="NAD(P)-bd_dom_sf"/>
</dbReference>
<reference evidence="12" key="1">
    <citation type="journal article" date="2013" name="Science">
        <title>Gene transfer from bacteria and archaea facilitated evolution of an extremophilic eukaryote.</title>
        <authorList>
            <person name="Schonknecht G."/>
            <person name="Chen W.H."/>
            <person name="Ternes C.M."/>
            <person name="Barbier G.G."/>
            <person name="Shrestha R.P."/>
            <person name="Stanke M."/>
            <person name="Brautigam A."/>
            <person name="Baker B.J."/>
            <person name="Banfield J.F."/>
            <person name="Garavito R.M."/>
            <person name="Carr K."/>
            <person name="Wilkerson C."/>
            <person name="Rensing S.A."/>
            <person name="Gagneul D."/>
            <person name="Dickenson N.E."/>
            <person name="Oesterhelt C."/>
            <person name="Lercher M.J."/>
            <person name="Weber A.P."/>
        </authorList>
    </citation>
    <scope>NUCLEOTIDE SEQUENCE [LARGE SCALE GENOMIC DNA]</scope>
    <source>
        <strain evidence="12">074W</strain>
    </source>
</reference>
<evidence type="ECO:0000256" key="8">
    <source>
        <dbReference type="RuleBase" id="RU003369"/>
    </source>
</evidence>
<feature type="binding site" evidence="6">
    <location>
        <position position="131"/>
    </location>
    <ligand>
        <name>substrate</name>
    </ligand>
</feature>
<dbReference type="InterPro" id="IPR015955">
    <property type="entry name" value="Lactate_DH/Glyco_Ohase_4_C"/>
</dbReference>
<feature type="binding site" evidence="7">
    <location>
        <position position="42"/>
    </location>
    <ligand>
        <name>NAD(+)</name>
        <dbReference type="ChEBI" id="CHEBI:57540"/>
    </ligand>
</feature>
<feature type="domain" description="Lactate/malate dehydrogenase N-terminal" evidence="9">
    <location>
        <begin position="5"/>
        <end position="151"/>
    </location>
</feature>
<feature type="binding site" evidence="6">
    <location>
        <position position="162"/>
    </location>
    <ligand>
        <name>substrate</name>
    </ligand>
</feature>
<evidence type="ECO:0000256" key="6">
    <source>
        <dbReference type="PIRSR" id="PIRSR000102-2"/>
    </source>
</evidence>
<accession>M2W0T8</accession>
<evidence type="ECO:0000256" key="5">
    <source>
        <dbReference type="PIRSR" id="PIRSR000102-1"/>
    </source>
</evidence>
<dbReference type="InterPro" id="IPR001557">
    <property type="entry name" value="L-lactate/malate_DH"/>
</dbReference>
<protein>
    <recommendedName>
        <fullName evidence="2">malate dehydrogenase</fullName>
        <ecNumber evidence="2">1.1.1.37</ecNumber>
    </recommendedName>
</protein>
<keyword evidence="4 7" id="KW-0520">NAD</keyword>
<dbReference type="OMA" id="HTWVNGT"/>
<evidence type="ECO:0000256" key="4">
    <source>
        <dbReference type="ARBA" id="ARBA00023027"/>
    </source>
</evidence>
<feature type="domain" description="Lactate/malate dehydrogenase C-terminal" evidence="10">
    <location>
        <begin position="157"/>
        <end position="323"/>
    </location>
</feature>
<dbReference type="FunFam" id="3.90.110.10:FF:000002">
    <property type="entry name" value="Malate dehydrogenase"/>
    <property type="match status" value="1"/>
</dbReference>
<dbReference type="InterPro" id="IPR001236">
    <property type="entry name" value="Lactate/malate_DH_N"/>
</dbReference>
<dbReference type="SUPFAM" id="SSF51735">
    <property type="entry name" value="NAD(P)-binding Rossmann-fold domains"/>
    <property type="match status" value="1"/>
</dbReference>